<dbReference type="PANTHER" id="PTHR33375">
    <property type="entry name" value="CHROMOSOME-PARTITIONING PROTEIN PARB-RELATED"/>
    <property type="match status" value="1"/>
</dbReference>
<sequence length="325" mass="35530">MSNMREQLLAKTSGIRKTSSINEDEVKRSNRTQTAPGLAGALAVAQLRVQELESTGVASQLPVGGILPNPWQPRRVFNEAKLAELAESIREVGLMQPIVVRRTGDDYQIVAGERRWRAHKMLGLDTIKAVVADCSDSDMAVLAMVENISRDDLADYEIGVAIRRSETEFPNRKRLAEAMGLSRAGLYQFLSFENLPDFIKKDLDIQPRLLGGTAAQAIAAAIKKHGDDGVKAAREIWPLLVRGEMDQGKAAAAITALATRQTTSTGTSGRSIEKFFAGRDQAGSITKDISNFTIKIKTGVITEAQEIQIRQLIGQMFQLQPKATD</sequence>
<dbReference type="CDD" id="cd16393">
    <property type="entry name" value="SPO0J_N"/>
    <property type="match status" value="1"/>
</dbReference>
<evidence type="ECO:0000313" key="5">
    <source>
        <dbReference type="Proteomes" id="UP001431019"/>
    </source>
</evidence>
<dbReference type="Proteomes" id="UP001431019">
    <property type="component" value="Unassembled WGS sequence"/>
</dbReference>
<dbReference type="SUPFAM" id="SSF109709">
    <property type="entry name" value="KorB DNA-binding domain-like"/>
    <property type="match status" value="1"/>
</dbReference>
<dbReference type="SMART" id="SM00470">
    <property type="entry name" value="ParB"/>
    <property type="match status" value="1"/>
</dbReference>
<evidence type="ECO:0000256" key="1">
    <source>
        <dbReference type="ARBA" id="ARBA00006295"/>
    </source>
</evidence>
<dbReference type="InterPro" id="IPR036086">
    <property type="entry name" value="ParB/Sulfiredoxin_sf"/>
</dbReference>
<feature type="domain" description="ParB-like N-terminal" evidence="3">
    <location>
        <begin position="59"/>
        <end position="148"/>
    </location>
</feature>
<dbReference type="Gene3D" id="1.10.10.2830">
    <property type="match status" value="1"/>
</dbReference>
<evidence type="ECO:0000256" key="2">
    <source>
        <dbReference type="SAM" id="MobiDB-lite"/>
    </source>
</evidence>
<gene>
    <name evidence="4" type="ORF">LJ656_24045</name>
</gene>
<evidence type="ECO:0000313" key="4">
    <source>
        <dbReference type="EMBL" id="MCC8395658.1"/>
    </source>
</evidence>
<dbReference type="SUPFAM" id="SSF110849">
    <property type="entry name" value="ParB/Sulfiredoxin"/>
    <property type="match status" value="1"/>
</dbReference>
<comment type="caution">
    <text evidence="4">The sequence shown here is derived from an EMBL/GenBank/DDBJ whole genome shotgun (WGS) entry which is preliminary data.</text>
</comment>
<dbReference type="InterPro" id="IPR004437">
    <property type="entry name" value="ParB/RepB/Spo0J"/>
</dbReference>
<dbReference type="NCBIfam" id="TIGR00180">
    <property type="entry name" value="parB_part"/>
    <property type="match status" value="1"/>
</dbReference>
<comment type="similarity">
    <text evidence="1">Belongs to the ParB family.</text>
</comment>
<proteinExistence type="inferred from homology"/>
<dbReference type="Pfam" id="PF02195">
    <property type="entry name" value="ParB_N"/>
    <property type="match status" value="1"/>
</dbReference>
<dbReference type="InterPro" id="IPR050336">
    <property type="entry name" value="Chromosome_partition/occlusion"/>
</dbReference>
<dbReference type="PANTHER" id="PTHR33375:SF1">
    <property type="entry name" value="CHROMOSOME-PARTITIONING PROTEIN PARB-RELATED"/>
    <property type="match status" value="1"/>
</dbReference>
<organism evidence="4 5">
    <name type="scientific">Paraburkholderia sejongensis</name>
    <dbReference type="NCBI Taxonomy" id="2886946"/>
    <lineage>
        <taxon>Bacteria</taxon>
        <taxon>Pseudomonadati</taxon>
        <taxon>Pseudomonadota</taxon>
        <taxon>Betaproteobacteria</taxon>
        <taxon>Burkholderiales</taxon>
        <taxon>Burkholderiaceae</taxon>
        <taxon>Paraburkholderia</taxon>
    </lineage>
</organism>
<keyword evidence="5" id="KW-1185">Reference proteome</keyword>
<name>A0ABS8K0P6_9BURK</name>
<evidence type="ECO:0000259" key="3">
    <source>
        <dbReference type="SMART" id="SM00470"/>
    </source>
</evidence>
<dbReference type="Gene3D" id="3.90.1530.30">
    <property type="match status" value="1"/>
</dbReference>
<accession>A0ABS8K0P6</accession>
<reference evidence="4 5" key="1">
    <citation type="submission" date="2021-11" db="EMBL/GenBank/DDBJ databases">
        <authorList>
            <person name="Oh E.-T."/>
            <person name="Kim S.-B."/>
        </authorList>
    </citation>
    <scope>NUCLEOTIDE SEQUENCE [LARGE SCALE GENOMIC DNA]</scope>
    <source>
        <strain evidence="4 5">MMS20-SJTR3</strain>
    </source>
</reference>
<dbReference type="RefSeq" id="WP_230512129.1">
    <property type="nucleotide sequence ID" value="NZ_JAJITD010000013.1"/>
</dbReference>
<dbReference type="InterPro" id="IPR003115">
    <property type="entry name" value="ParB_N"/>
</dbReference>
<dbReference type="EMBL" id="JAJITD010000013">
    <property type="protein sequence ID" value="MCC8395658.1"/>
    <property type="molecule type" value="Genomic_DNA"/>
</dbReference>
<protein>
    <submittedName>
        <fullName evidence="4">ParB/RepB/Spo0J family partition protein</fullName>
    </submittedName>
</protein>
<feature type="region of interest" description="Disordered" evidence="2">
    <location>
        <begin position="1"/>
        <end position="34"/>
    </location>
</feature>